<feature type="signal peptide" evidence="2">
    <location>
        <begin position="1"/>
        <end position="21"/>
    </location>
</feature>
<evidence type="ECO:0000256" key="2">
    <source>
        <dbReference type="SAM" id="SignalP"/>
    </source>
</evidence>
<name>A0ABS9KNG0_9BACT</name>
<proteinExistence type="inferred from homology"/>
<dbReference type="EMBL" id="JAKLTR010000003">
    <property type="protein sequence ID" value="MCG2613862.1"/>
    <property type="molecule type" value="Genomic_DNA"/>
</dbReference>
<evidence type="ECO:0000259" key="4">
    <source>
        <dbReference type="Pfam" id="PF05193"/>
    </source>
</evidence>
<evidence type="ECO:0000259" key="3">
    <source>
        <dbReference type="Pfam" id="PF00675"/>
    </source>
</evidence>
<dbReference type="InterPro" id="IPR050361">
    <property type="entry name" value="MPP/UQCRC_Complex"/>
</dbReference>
<evidence type="ECO:0000313" key="5">
    <source>
        <dbReference type="EMBL" id="MCG2613862.1"/>
    </source>
</evidence>
<dbReference type="InterPro" id="IPR011765">
    <property type="entry name" value="Pept_M16_N"/>
</dbReference>
<dbReference type="Proteomes" id="UP001165367">
    <property type="component" value="Unassembled WGS sequence"/>
</dbReference>
<dbReference type="InterPro" id="IPR007863">
    <property type="entry name" value="Peptidase_M16_C"/>
</dbReference>
<feature type="chain" id="PRO_5047370832" evidence="2">
    <location>
        <begin position="22"/>
        <end position="951"/>
    </location>
</feature>
<dbReference type="PANTHER" id="PTHR11851">
    <property type="entry name" value="METALLOPROTEASE"/>
    <property type="match status" value="1"/>
</dbReference>
<dbReference type="InterPro" id="IPR011249">
    <property type="entry name" value="Metalloenz_LuxS/M16"/>
</dbReference>
<evidence type="ECO:0000256" key="1">
    <source>
        <dbReference type="ARBA" id="ARBA00007261"/>
    </source>
</evidence>
<feature type="domain" description="Peptidase M16 C-terminal" evidence="4">
    <location>
        <begin position="208"/>
        <end position="381"/>
    </location>
</feature>
<dbReference type="Gene3D" id="3.30.830.10">
    <property type="entry name" value="Metalloenzyme, LuxS/M16 peptidase-like"/>
    <property type="match status" value="4"/>
</dbReference>
<keyword evidence="6" id="KW-1185">Reference proteome</keyword>
<organism evidence="5 6">
    <name type="scientific">Terrimonas ginsenosidimutans</name>
    <dbReference type="NCBI Taxonomy" id="2908004"/>
    <lineage>
        <taxon>Bacteria</taxon>
        <taxon>Pseudomonadati</taxon>
        <taxon>Bacteroidota</taxon>
        <taxon>Chitinophagia</taxon>
        <taxon>Chitinophagales</taxon>
        <taxon>Chitinophagaceae</taxon>
        <taxon>Terrimonas</taxon>
    </lineage>
</organism>
<feature type="domain" description="Peptidase M16 N-terminal" evidence="3">
    <location>
        <begin position="524"/>
        <end position="658"/>
    </location>
</feature>
<dbReference type="Pfam" id="PF00675">
    <property type="entry name" value="Peptidase_M16"/>
    <property type="match status" value="2"/>
</dbReference>
<dbReference type="PANTHER" id="PTHR11851:SF49">
    <property type="entry name" value="MITOCHONDRIAL-PROCESSING PEPTIDASE SUBUNIT ALPHA"/>
    <property type="match status" value="1"/>
</dbReference>
<reference evidence="5" key="1">
    <citation type="submission" date="2022-01" db="EMBL/GenBank/DDBJ databases">
        <authorList>
            <person name="Jo J.-H."/>
            <person name="Im W.-T."/>
        </authorList>
    </citation>
    <scope>NUCLEOTIDE SEQUENCE</scope>
    <source>
        <strain evidence="5">NA20</strain>
    </source>
</reference>
<evidence type="ECO:0000313" key="6">
    <source>
        <dbReference type="Proteomes" id="UP001165367"/>
    </source>
</evidence>
<dbReference type="Pfam" id="PF05193">
    <property type="entry name" value="Peptidase_M16_C"/>
    <property type="match status" value="2"/>
</dbReference>
<dbReference type="SUPFAM" id="SSF63411">
    <property type="entry name" value="LuxS/MPP-like metallohydrolase"/>
    <property type="match status" value="4"/>
</dbReference>
<sequence length="951" mass="105365">MRQKLLAVTAISLLASAAANAQAKLVEKVTRQGSELVIPYEKYVLPNGLTVIVHEDHSDPVVHVDVTYHVGSAREEIGKSGFAHFFEHMMFQGSDNVADEQHFKIVTESGGTLNGTTNTDRTNYFETVPSNQLEKMLWLEADRMGFLLDAVTQKKFEIQRETVKNERGQRVDNSPYGLLSEVMAKNMYPYGHPYSWLTIGYIEDLNRVNVNDLKNFFLRWYGPNNATLTIGGDVTSKQALALVDKYFGSIPRGPKVENMKPMVPVLPTHRFASYTDNYARLPMLVKTYPSAPSYHQDQAALACLAQILGQGNNSVLYQQLVKKQLALNAGAFASPQELSGSFIFQIIPFPGKPLSEMYYLLNNALDSFEKRGVTDDDIAKFKGGYESQMINGLQSVSGKVSQLAAFNTFTGNPNMIGKLMKMYQAVTKEDVMRVYNKYIKLKHCVTVSVLPKGADEKMLVAKDNFTIDTTGYTPPHYGYDGLKYVKAKDKFDRTKMPGNGPNPVVKVPAFWKKDLNGGIKVIGTENTELPTVTLSIKIPGGHLLESNDMSKAGLASFFTDLMNDDTKNYTAEAMSRELQKLGSSVSVFSGNEDITFQVQTQKKNLDATLALLEERMFNPKFTPEAFERFKKQNLESFRMAKTQPTSIAENVFAKINYGNNHILGISGDGNEETVKNITLADIQAYYDNNMTSQGTDVVVVGDITEAEILPKLAFLSKLPNKAVTIPAIAAVPAVDKTKIYLVDVPKAAQSEFRVGYVTGMKYDATGEYYKSGLMNYNLGGAFNSRLNLNLREDKGWTYGASSYFSGGKQTGEFQFGAGIRANATDSALIEVMKEINGYTEKGITDEELAFMKNAIGQRDALRYETGFQKAGFIGNILEYNLPADYVDQQSKIVANMSKAEIDALAKKWLNSGKMNVLVVGDKAKILPGLQKLGYEIIELDSDGKPVEKKAF</sequence>
<protein>
    <submittedName>
        <fullName evidence="5">Insulinase family protein</fullName>
    </submittedName>
</protein>
<keyword evidence="2" id="KW-0732">Signal</keyword>
<comment type="similarity">
    <text evidence="1">Belongs to the peptidase M16 family.</text>
</comment>
<accession>A0ABS9KNG0</accession>
<dbReference type="RefSeq" id="WP_237869734.1">
    <property type="nucleotide sequence ID" value="NZ_JAKLTR010000003.1"/>
</dbReference>
<comment type="caution">
    <text evidence="5">The sequence shown here is derived from an EMBL/GenBank/DDBJ whole genome shotgun (WGS) entry which is preliminary data.</text>
</comment>
<feature type="domain" description="Peptidase M16 C-terminal" evidence="4">
    <location>
        <begin position="676"/>
        <end position="854"/>
    </location>
</feature>
<gene>
    <name evidence="5" type="ORF">LZZ85_06200</name>
</gene>
<feature type="domain" description="Peptidase M16 N-terminal" evidence="3">
    <location>
        <begin position="51"/>
        <end position="175"/>
    </location>
</feature>